<dbReference type="InterPro" id="IPR008995">
    <property type="entry name" value="Mo/tungstate-bd_C_term_dom"/>
</dbReference>
<accession>A0A0K2ZJL7</accession>
<dbReference type="SUPFAM" id="SSF52540">
    <property type="entry name" value="P-loop containing nucleoside triphosphate hydrolases"/>
    <property type="match status" value="1"/>
</dbReference>
<dbReference type="Pfam" id="PF17912">
    <property type="entry name" value="OB_MalK"/>
    <property type="match status" value="1"/>
</dbReference>
<dbReference type="InterPro" id="IPR015855">
    <property type="entry name" value="ABC_transpr_MalK-like"/>
</dbReference>
<dbReference type="GO" id="GO:0140359">
    <property type="term" value="F:ABC-type transporter activity"/>
    <property type="evidence" value="ECO:0007669"/>
    <property type="project" value="InterPro"/>
</dbReference>
<keyword evidence="6" id="KW-1185">Reference proteome</keyword>
<dbReference type="GO" id="GO:0005524">
    <property type="term" value="F:ATP binding"/>
    <property type="evidence" value="ECO:0007669"/>
    <property type="project" value="UniProtKB-KW"/>
</dbReference>
<dbReference type="InterPro" id="IPR012340">
    <property type="entry name" value="NA-bd_OB-fold"/>
</dbReference>
<dbReference type="PANTHER" id="PTHR43875:SF1">
    <property type="entry name" value="OSMOPROTECTIVE COMPOUNDS UPTAKE ATP-BINDING PROTEIN GGTA"/>
    <property type="match status" value="1"/>
</dbReference>
<dbReference type="PROSITE" id="PS00211">
    <property type="entry name" value="ABC_TRANSPORTER_1"/>
    <property type="match status" value="1"/>
</dbReference>
<dbReference type="InterPro" id="IPR047641">
    <property type="entry name" value="ABC_transpr_MalK/UgpC-like"/>
</dbReference>
<evidence type="ECO:0000256" key="2">
    <source>
        <dbReference type="ARBA" id="ARBA00022741"/>
    </source>
</evidence>
<evidence type="ECO:0000313" key="5">
    <source>
        <dbReference type="EMBL" id="CTP84454.1"/>
    </source>
</evidence>
<dbReference type="NCBIfam" id="NF008653">
    <property type="entry name" value="PRK11650.1"/>
    <property type="match status" value="1"/>
</dbReference>
<dbReference type="CDD" id="cd03301">
    <property type="entry name" value="ABC_MalK_N"/>
    <property type="match status" value="1"/>
</dbReference>
<dbReference type="SMART" id="SM00382">
    <property type="entry name" value="AAA"/>
    <property type="match status" value="1"/>
</dbReference>
<dbReference type="Pfam" id="PF00005">
    <property type="entry name" value="ABC_tran"/>
    <property type="match status" value="1"/>
</dbReference>
<dbReference type="InterPro" id="IPR003439">
    <property type="entry name" value="ABC_transporter-like_ATP-bd"/>
</dbReference>
<dbReference type="GO" id="GO:0055052">
    <property type="term" value="C:ATP-binding cassette (ABC) transporter complex, substrate-binding subunit-containing"/>
    <property type="evidence" value="ECO:0007669"/>
    <property type="project" value="TreeGrafter"/>
</dbReference>
<dbReference type="EMBL" id="CXOI01000015">
    <property type="protein sequence ID" value="CTP84454.1"/>
    <property type="molecule type" value="Genomic_DNA"/>
</dbReference>
<dbReference type="GO" id="GO:0008643">
    <property type="term" value="P:carbohydrate transport"/>
    <property type="evidence" value="ECO:0007669"/>
    <property type="project" value="InterPro"/>
</dbReference>
<proteinExistence type="predicted"/>
<keyword evidence="1" id="KW-0813">Transport</keyword>
<dbReference type="PANTHER" id="PTHR43875">
    <property type="entry name" value="MALTODEXTRIN IMPORT ATP-BINDING PROTEIN MSMX"/>
    <property type="match status" value="1"/>
</dbReference>
<dbReference type="InterPro" id="IPR017871">
    <property type="entry name" value="ABC_transporter-like_CS"/>
</dbReference>
<evidence type="ECO:0000256" key="3">
    <source>
        <dbReference type="ARBA" id="ARBA00022840"/>
    </source>
</evidence>
<organism evidence="5 6">
    <name type="scientific">Xanthomonas graminis pv. arrhenatheri LMG 727</name>
    <dbReference type="NCBI Taxonomy" id="1195923"/>
    <lineage>
        <taxon>Bacteria</taxon>
        <taxon>Pseudomonadati</taxon>
        <taxon>Pseudomonadota</taxon>
        <taxon>Gammaproteobacteria</taxon>
        <taxon>Lysobacterales</taxon>
        <taxon>Lysobacteraceae</taxon>
        <taxon>Xanthomonas</taxon>
        <taxon>Xanthomonas translucens group</taxon>
        <taxon>Xanthomonas graminis</taxon>
    </lineage>
</organism>
<dbReference type="Gene3D" id="3.40.50.300">
    <property type="entry name" value="P-loop containing nucleotide triphosphate hydrolases"/>
    <property type="match status" value="1"/>
</dbReference>
<dbReference type="InterPro" id="IPR040582">
    <property type="entry name" value="OB_MalK-like"/>
</dbReference>
<dbReference type="SUPFAM" id="SSF50331">
    <property type="entry name" value="MOP-like"/>
    <property type="match status" value="1"/>
</dbReference>
<sequence length="427" mass="46234">MLLRENGYMAEYRIALPLLPVSLARCEPHSYALPSGGTGGSPSLLPETGYRTMANVQLDNIRKVYDNGQVAVHGASFEVADGELMVLVGPSGCGKSTLLRMIAGLEEISGGELRIGERVVNDVAPKDRDIAMVFQSYALYPHMTVAENLAFGLKLRGESKEVIARRVAAAADTLGLTPMLDKLPRAMSGGQRQRVALGRALVREPAVFLLDEPLSNLDAKLRHSVRTEIAQLHRKLGTTMIYVTHDQVEAMTLGQRIVVLKDGLIQQIDTPMALYDRPANLFVAGFLGSPAMNVLQGQLVEEGGLQQLQLADGSRVPLYGAHVAPQWLGRPIAIGVRPEHLQPSADGQGGFETTVEVIEPVGNEIFVNLSYGSQPLVMRVAPRTLPGLGERLRVAVRGEALHFFDAESGERLEARDSGLGTRDSEPR</sequence>
<protein>
    <submittedName>
        <fullName evidence="5">sn-glycerol-3-phosphate import ATP-binding protein UgpC</fullName>
        <ecNumber evidence="5">3.6.3.20</ecNumber>
    </submittedName>
</protein>
<dbReference type="InterPro" id="IPR003593">
    <property type="entry name" value="AAA+_ATPase"/>
</dbReference>
<dbReference type="GO" id="GO:0016887">
    <property type="term" value="F:ATP hydrolysis activity"/>
    <property type="evidence" value="ECO:0007669"/>
    <property type="project" value="InterPro"/>
</dbReference>
<dbReference type="Gene3D" id="2.40.50.140">
    <property type="entry name" value="Nucleic acid-binding proteins"/>
    <property type="match status" value="1"/>
</dbReference>
<dbReference type="Gene3D" id="2.40.50.100">
    <property type="match status" value="1"/>
</dbReference>
<evidence type="ECO:0000256" key="1">
    <source>
        <dbReference type="ARBA" id="ARBA00022448"/>
    </source>
</evidence>
<reference evidence="6" key="1">
    <citation type="submission" date="2015-07" db="EMBL/GenBank/DDBJ databases">
        <authorList>
            <person name="Wibberg D."/>
        </authorList>
    </citation>
    <scope>NUCLEOTIDE SEQUENCE [LARGE SCALE GENOMIC DNA]</scope>
</reference>
<dbReference type="EC" id="3.6.3.20" evidence="5"/>
<name>A0A0K2ZJL7_9XANT</name>
<gene>
    <name evidence="5" type="primary">ugpC</name>
    <name evidence="5" type="ORF">XTALMG727_0999</name>
</gene>
<dbReference type="Proteomes" id="UP000046187">
    <property type="component" value="Unassembled WGS sequence"/>
</dbReference>
<keyword evidence="2" id="KW-0547">Nucleotide-binding</keyword>
<dbReference type="InterPro" id="IPR027417">
    <property type="entry name" value="P-loop_NTPase"/>
</dbReference>
<keyword evidence="3 5" id="KW-0067">ATP-binding</keyword>
<dbReference type="FunFam" id="3.40.50.300:FF:002210">
    <property type="entry name" value="Sugar ABC transporter ATP-binding protein"/>
    <property type="match status" value="1"/>
</dbReference>
<evidence type="ECO:0000313" key="6">
    <source>
        <dbReference type="Proteomes" id="UP000046187"/>
    </source>
</evidence>
<evidence type="ECO:0000259" key="4">
    <source>
        <dbReference type="PROSITE" id="PS50893"/>
    </source>
</evidence>
<dbReference type="AlphaFoldDB" id="A0A0K2ZJL7"/>
<dbReference type="PROSITE" id="PS50893">
    <property type="entry name" value="ABC_TRANSPORTER_2"/>
    <property type="match status" value="1"/>
</dbReference>
<feature type="domain" description="ABC transporter" evidence="4">
    <location>
        <begin position="56"/>
        <end position="287"/>
    </location>
</feature>
<keyword evidence="5" id="KW-0378">Hydrolase</keyword>